<dbReference type="CDD" id="cd10030">
    <property type="entry name" value="UDG-F4_TTUDGA_SPO1dp_like"/>
    <property type="match status" value="1"/>
</dbReference>
<dbReference type="RefSeq" id="WP_104565117.1">
    <property type="nucleotide sequence ID" value="NZ_CATVXE010000028.1"/>
</dbReference>
<dbReference type="Proteomes" id="UP001190002">
    <property type="component" value="Unassembled WGS sequence"/>
</dbReference>
<evidence type="ECO:0000256" key="1">
    <source>
        <dbReference type="ARBA" id="ARBA00006521"/>
    </source>
</evidence>
<evidence type="ECO:0000256" key="10">
    <source>
        <dbReference type="SAM" id="MobiDB-lite"/>
    </source>
</evidence>
<feature type="region of interest" description="Disordered" evidence="10">
    <location>
        <begin position="1"/>
        <end position="25"/>
    </location>
</feature>
<accession>A0AAD2AZA3</accession>
<dbReference type="Proteomes" id="UP001190452">
    <property type="component" value="Unassembled WGS sequence"/>
</dbReference>
<evidence type="ECO:0000256" key="9">
    <source>
        <dbReference type="ARBA" id="ARBA00023204"/>
    </source>
</evidence>
<dbReference type="GO" id="GO:0046872">
    <property type="term" value="F:metal ion binding"/>
    <property type="evidence" value="ECO:0007669"/>
    <property type="project" value="UniProtKB-KW"/>
</dbReference>
<evidence type="ECO:0000256" key="2">
    <source>
        <dbReference type="ARBA" id="ARBA00019403"/>
    </source>
</evidence>
<keyword evidence="15" id="KW-1185">Reference proteome</keyword>
<dbReference type="GO" id="GO:0051539">
    <property type="term" value="F:4 iron, 4 sulfur cluster binding"/>
    <property type="evidence" value="ECO:0007669"/>
    <property type="project" value="UniProtKB-KW"/>
</dbReference>
<keyword evidence="8" id="KW-0411">Iron-sulfur</keyword>
<name>A0AAD2AZA3_9RALS</name>
<dbReference type="SMART" id="SM00986">
    <property type="entry name" value="UDG"/>
    <property type="match status" value="1"/>
</dbReference>
<evidence type="ECO:0000256" key="6">
    <source>
        <dbReference type="ARBA" id="ARBA00022801"/>
    </source>
</evidence>
<evidence type="ECO:0000313" key="13">
    <source>
        <dbReference type="EMBL" id="CAJ0887343.1"/>
    </source>
</evidence>
<feature type="domain" description="Uracil-DNA glycosylase-like" evidence="11">
    <location>
        <begin position="42"/>
        <end position="202"/>
    </location>
</feature>
<evidence type="ECO:0000256" key="7">
    <source>
        <dbReference type="ARBA" id="ARBA00023004"/>
    </source>
</evidence>
<evidence type="ECO:0000256" key="5">
    <source>
        <dbReference type="ARBA" id="ARBA00022763"/>
    </source>
</evidence>
<keyword evidence="4" id="KW-0479">Metal-binding</keyword>
<keyword evidence="7" id="KW-0408">Iron</keyword>
<keyword evidence="6 12" id="KW-0378">Hydrolase</keyword>
<evidence type="ECO:0000313" key="12">
    <source>
        <dbReference type="EMBL" id="CAJ0696366.1"/>
    </source>
</evidence>
<feature type="compositionally biased region" description="Pro residues" evidence="10">
    <location>
        <begin position="1"/>
        <end position="12"/>
    </location>
</feature>
<dbReference type="SMART" id="SM00987">
    <property type="entry name" value="UreE_C"/>
    <property type="match status" value="1"/>
</dbReference>
<dbReference type="PANTHER" id="PTHR33693">
    <property type="entry name" value="TYPE-5 URACIL-DNA GLYCOSYLASE"/>
    <property type="match status" value="1"/>
</dbReference>
<proteinExistence type="inferred from homology"/>
<keyword evidence="12" id="KW-0326">Glycosidase</keyword>
<dbReference type="AlphaFoldDB" id="A0AAD2AZA3"/>
<dbReference type="NCBIfam" id="TIGR03914">
    <property type="entry name" value="UDG_fam_dom"/>
    <property type="match status" value="1"/>
</dbReference>
<organism evidence="12 14">
    <name type="scientific">Ralstonia mannitolilytica</name>
    <dbReference type="NCBI Taxonomy" id="105219"/>
    <lineage>
        <taxon>Bacteria</taxon>
        <taxon>Pseudomonadati</taxon>
        <taxon>Pseudomonadota</taxon>
        <taxon>Betaproteobacteria</taxon>
        <taxon>Burkholderiales</taxon>
        <taxon>Burkholderiaceae</taxon>
        <taxon>Ralstonia</taxon>
    </lineage>
</organism>
<dbReference type="InterPro" id="IPR036895">
    <property type="entry name" value="Uracil-DNA_glycosylase-like_sf"/>
</dbReference>
<dbReference type="EMBL" id="CAUDKV010000018">
    <property type="protein sequence ID" value="CAJ0887343.1"/>
    <property type="molecule type" value="Genomic_DNA"/>
</dbReference>
<dbReference type="EMBL" id="CATVXE010000028">
    <property type="protein sequence ID" value="CAJ0696366.1"/>
    <property type="molecule type" value="Genomic_DNA"/>
</dbReference>
<dbReference type="InterPro" id="IPR051536">
    <property type="entry name" value="UDG_Type-4/5"/>
</dbReference>
<evidence type="ECO:0000256" key="4">
    <source>
        <dbReference type="ARBA" id="ARBA00022723"/>
    </source>
</evidence>
<evidence type="ECO:0000313" key="14">
    <source>
        <dbReference type="Proteomes" id="UP001190002"/>
    </source>
</evidence>
<dbReference type="InterPro" id="IPR005122">
    <property type="entry name" value="Uracil-DNA_glycosylase-like"/>
</dbReference>
<protein>
    <recommendedName>
        <fullName evidence="2">Type-4 uracil-DNA glycosylase</fullName>
    </recommendedName>
</protein>
<gene>
    <name evidence="12" type="primary">tmung</name>
    <name evidence="13" type="ORF">R77569_03797</name>
    <name evidence="12" type="ORF">R77591_04577</name>
</gene>
<dbReference type="PANTHER" id="PTHR33693:SF9">
    <property type="entry name" value="TYPE-4 URACIL-DNA GLYCOSYLASE"/>
    <property type="match status" value="1"/>
</dbReference>
<dbReference type="SUPFAM" id="SSF52141">
    <property type="entry name" value="Uracil-DNA glycosylase-like"/>
    <property type="match status" value="1"/>
</dbReference>
<dbReference type="GO" id="GO:0006281">
    <property type="term" value="P:DNA repair"/>
    <property type="evidence" value="ECO:0007669"/>
    <property type="project" value="UniProtKB-KW"/>
</dbReference>
<reference evidence="12 15" key="1">
    <citation type="submission" date="2023-07" db="EMBL/GenBank/DDBJ databases">
        <authorList>
            <person name="Peeters C."/>
        </authorList>
    </citation>
    <scope>NUCLEOTIDE SEQUENCE</scope>
    <source>
        <strain evidence="13 15">R-77569</strain>
        <strain evidence="12">R-77591</strain>
    </source>
</reference>
<evidence type="ECO:0000259" key="11">
    <source>
        <dbReference type="SMART" id="SM00986"/>
    </source>
</evidence>
<comment type="similarity">
    <text evidence="1">Belongs to the uracil-DNA glycosylase (UDG) superfamily. Type 4 (UDGa) family.</text>
</comment>
<keyword evidence="9" id="KW-0234">DNA repair</keyword>
<evidence type="ECO:0000256" key="3">
    <source>
        <dbReference type="ARBA" id="ARBA00022485"/>
    </source>
</evidence>
<comment type="caution">
    <text evidence="12">The sequence shown here is derived from an EMBL/GenBank/DDBJ whole genome shotgun (WGS) entry which is preliminary data.</text>
</comment>
<sequence>MKKPKPPSPAGPPGETDPSQQPESLDACRRCDLWRRATQAVPGEGKRRARIMLVGEQPGDGEDLAGKPFVGPAGKLLDRALADAGISRDDVFITNAVKHFKWELRGKRRLHKTPGQREVQACMYWLERELEQEQPAVVVALGATALKALLDDAHARLQEHFNKVTRHAGRTVLATWHPSYALRAPDTATRERAYADIVAALKHARTLASGK</sequence>
<evidence type="ECO:0000256" key="8">
    <source>
        <dbReference type="ARBA" id="ARBA00023014"/>
    </source>
</evidence>
<dbReference type="NCBIfam" id="TIGR00758">
    <property type="entry name" value="UDG_fam4"/>
    <property type="match status" value="1"/>
</dbReference>
<evidence type="ECO:0000313" key="15">
    <source>
        <dbReference type="Proteomes" id="UP001190452"/>
    </source>
</evidence>
<keyword evidence="5" id="KW-0227">DNA damage</keyword>
<dbReference type="InterPro" id="IPR005273">
    <property type="entry name" value="Ura-DNA_glyco_family4"/>
</dbReference>
<dbReference type="Gene3D" id="3.40.470.10">
    <property type="entry name" value="Uracil-DNA glycosylase-like domain"/>
    <property type="match status" value="1"/>
</dbReference>
<dbReference type="Pfam" id="PF03167">
    <property type="entry name" value="UDG"/>
    <property type="match status" value="1"/>
</dbReference>
<keyword evidence="3" id="KW-0004">4Fe-4S</keyword>
<dbReference type="GO" id="GO:0097506">
    <property type="term" value="F:deaminated base DNA N-glycosylase activity"/>
    <property type="evidence" value="ECO:0007669"/>
    <property type="project" value="UniProtKB-ARBA"/>
</dbReference>